<dbReference type="AlphaFoldDB" id="A0A9N8VVF0"/>
<accession>A0A9N8VVF0</accession>
<evidence type="ECO:0000313" key="2">
    <source>
        <dbReference type="Proteomes" id="UP000789508"/>
    </source>
</evidence>
<protein>
    <submittedName>
        <fullName evidence="1">11604_t:CDS:1</fullName>
    </submittedName>
</protein>
<dbReference type="Proteomes" id="UP000789508">
    <property type="component" value="Unassembled WGS sequence"/>
</dbReference>
<gene>
    <name evidence="1" type="ORF">ALEPTO_LOCUS1580</name>
</gene>
<sequence length="496" mass="56050">MSGQAFLDYTEEKLIQDGLLRGPASSIVRLIAKIKGDQVLPPFRTPPEWQDYCLSSVIAMVPQQPGKVSGGNPDDFEIYLVNFDGNVQVNKGREMFWLSVQTLSSTDEHRFGFSDSSKTDWETTLRTLKGDRTNYCLHSLALVGTSSIREFLIAHNKPGASSQISLFTEEATWTTGRFTKTDVEELFVQFAKDSDNGFDSANIAADIFDLTLGHKVFVGACGAYIQQESEILSSPIVTVDDWKKRTTIELLRDIMQKPHFKSIVLSLNHLSPACRSILTSVLRYGTSEVDMTNEAAKFLLAEGMVSIKERREDNYVLRSLMLSSIVIPTLRLSQSVPDGEKLDLQWLSARTIENLCIRHLYSPQTLNADKNPAEYALQSEFVTIFRNLVPLAYPLLQYKILVEVKERDEHSVPSKTDFDEHCDRAEKYGKIHKCQMFMVNLCLKVTLCEYFGKRSYDLTAVNVVINPDELKGTIKYAKKDEPVSINGSEWDMLFKS</sequence>
<proteinExistence type="predicted"/>
<dbReference type="OrthoDB" id="2387658at2759"/>
<name>A0A9N8VVF0_9GLOM</name>
<organism evidence="1 2">
    <name type="scientific">Ambispora leptoticha</name>
    <dbReference type="NCBI Taxonomy" id="144679"/>
    <lineage>
        <taxon>Eukaryota</taxon>
        <taxon>Fungi</taxon>
        <taxon>Fungi incertae sedis</taxon>
        <taxon>Mucoromycota</taxon>
        <taxon>Glomeromycotina</taxon>
        <taxon>Glomeromycetes</taxon>
        <taxon>Archaeosporales</taxon>
        <taxon>Ambisporaceae</taxon>
        <taxon>Ambispora</taxon>
    </lineage>
</organism>
<reference evidence="1" key="1">
    <citation type="submission" date="2021-06" db="EMBL/GenBank/DDBJ databases">
        <authorList>
            <person name="Kallberg Y."/>
            <person name="Tangrot J."/>
            <person name="Rosling A."/>
        </authorList>
    </citation>
    <scope>NUCLEOTIDE SEQUENCE</scope>
    <source>
        <strain evidence="1">FL130A</strain>
    </source>
</reference>
<keyword evidence="2" id="KW-1185">Reference proteome</keyword>
<evidence type="ECO:0000313" key="1">
    <source>
        <dbReference type="EMBL" id="CAG8461821.1"/>
    </source>
</evidence>
<dbReference type="EMBL" id="CAJVPS010000181">
    <property type="protein sequence ID" value="CAG8461821.1"/>
    <property type="molecule type" value="Genomic_DNA"/>
</dbReference>
<comment type="caution">
    <text evidence="1">The sequence shown here is derived from an EMBL/GenBank/DDBJ whole genome shotgun (WGS) entry which is preliminary data.</text>
</comment>